<feature type="compositionally biased region" description="Pro residues" evidence="1">
    <location>
        <begin position="57"/>
        <end position="66"/>
    </location>
</feature>
<feature type="region of interest" description="Disordered" evidence="1">
    <location>
        <begin position="26"/>
        <end position="71"/>
    </location>
</feature>
<protein>
    <recommendedName>
        <fullName evidence="2">DUF6318 domain-containing protein</fullName>
    </recommendedName>
</protein>
<dbReference type="AlphaFoldDB" id="A0A512D8K9"/>
<evidence type="ECO:0000256" key="1">
    <source>
        <dbReference type="SAM" id="MobiDB-lite"/>
    </source>
</evidence>
<organism evidence="3 4">
    <name type="scientific">Cellulomonas aerilata</name>
    <dbReference type="NCBI Taxonomy" id="515326"/>
    <lineage>
        <taxon>Bacteria</taxon>
        <taxon>Bacillati</taxon>
        <taxon>Actinomycetota</taxon>
        <taxon>Actinomycetes</taxon>
        <taxon>Micrococcales</taxon>
        <taxon>Cellulomonadaceae</taxon>
        <taxon>Cellulomonas</taxon>
    </lineage>
</organism>
<dbReference type="InterPro" id="IPR046281">
    <property type="entry name" value="DUF6318"/>
</dbReference>
<dbReference type="RefSeq" id="WP_222595793.1">
    <property type="nucleotide sequence ID" value="NZ_BAAARM010000001.1"/>
</dbReference>
<accession>A0A512D8K9</accession>
<dbReference type="EMBL" id="BJYY01000001">
    <property type="protein sequence ID" value="GEO32806.1"/>
    <property type="molecule type" value="Genomic_DNA"/>
</dbReference>
<proteinExistence type="predicted"/>
<dbReference type="PROSITE" id="PS51257">
    <property type="entry name" value="PROKAR_LIPOPROTEIN"/>
    <property type="match status" value="1"/>
</dbReference>
<dbReference type="Proteomes" id="UP000321181">
    <property type="component" value="Unassembled WGS sequence"/>
</dbReference>
<comment type="caution">
    <text evidence="3">The sequence shown here is derived from an EMBL/GenBank/DDBJ whole genome shotgun (WGS) entry which is preliminary data.</text>
</comment>
<evidence type="ECO:0000259" key="2">
    <source>
        <dbReference type="Pfam" id="PF19843"/>
    </source>
</evidence>
<dbReference type="Pfam" id="PF19843">
    <property type="entry name" value="DUF6318"/>
    <property type="match status" value="1"/>
</dbReference>
<evidence type="ECO:0000313" key="3">
    <source>
        <dbReference type="EMBL" id="GEO32806.1"/>
    </source>
</evidence>
<keyword evidence="4" id="KW-1185">Reference proteome</keyword>
<reference evidence="3 4" key="1">
    <citation type="submission" date="2019-07" db="EMBL/GenBank/DDBJ databases">
        <title>Whole genome shotgun sequence of Cellulomonas aerilata NBRC 106308.</title>
        <authorList>
            <person name="Hosoyama A."/>
            <person name="Uohara A."/>
            <person name="Ohji S."/>
            <person name="Ichikawa N."/>
        </authorList>
    </citation>
    <scope>NUCLEOTIDE SEQUENCE [LARGE SCALE GENOMIC DNA]</scope>
    <source>
        <strain evidence="3 4">NBRC 106308</strain>
    </source>
</reference>
<gene>
    <name evidence="3" type="ORF">CAE01nite_05310</name>
</gene>
<name>A0A512D8K9_9CELL</name>
<feature type="domain" description="DUF6318" evidence="2">
    <location>
        <begin position="55"/>
        <end position="191"/>
    </location>
</feature>
<sequence length="202" mass="20544">MRLGRRITVAVVVGAVTLAGCTGREPEVVETRDTGSGTVAPRPSPGPTTSPTATPATPSPPAPPPDLARADEAGAAAAAQYFVSLYSYTMQTGDTAAWTQMSADVCGFCGRIKADAEAIAANGETYVGGDILLSEVTVLPQDELVGGFPVDASFTQAPARHTDAEGTVINETAGDSGPVRIDTLNSAGSWRVLAVVVGGLQE</sequence>
<evidence type="ECO:0000313" key="4">
    <source>
        <dbReference type="Proteomes" id="UP000321181"/>
    </source>
</evidence>